<gene>
    <name evidence="1" type="ORF">S01H1_34714</name>
</gene>
<proteinExistence type="predicted"/>
<dbReference type="AlphaFoldDB" id="X0UJV8"/>
<feature type="non-terminal residue" evidence="1">
    <location>
        <position position="1"/>
    </location>
</feature>
<name>X0UJV8_9ZZZZ</name>
<dbReference type="EMBL" id="BARS01021639">
    <property type="protein sequence ID" value="GAG05885.1"/>
    <property type="molecule type" value="Genomic_DNA"/>
</dbReference>
<sequence length="71" mass="8351">KNKKIMSEIYKNSKIEIKTFEGLESGANFTIFKNKLAIYSAEEKPFVIIIENENIANSLKRYFDNIWKFAK</sequence>
<accession>X0UJV8</accession>
<organism evidence="1">
    <name type="scientific">marine sediment metagenome</name>
    <dbReference type="NCBI Taxonomy" id="412755"/>
    <lineage>
        <taxon>unclassified sequences</taxon>
        <taxon>metagenomes</taxon>
        <taxon>ecological metagenomes</taxon>
    </lineage>
</organism>
<reference evidence="1" key="1">
    <citation type="journal article" date="2014" name="Front. Microbiol.">
        <title>High frequency of phylogenetically diverse reductive dehalogenase-homologous genes in deep subseafloor sedimentary metagenomes.</title>
        <authorList>
            <person name="Kawai M."/>
            <person name="Futagami T."/>
            <person name="Toyoda A."/>
            <person name="Takaki Y."/>
            <person name="Nishi S."/>
            <person name="Hori S."/>
            <person name="Arai W."/>
            <person name="Tsubouchi T."/>
            <person name="Morono Y."/>
            <person name="Uchiyama I."/>
            <person name="Ito T."/>
            <person name="Fujiyama A."/>
            <person name="Inagaki F."/>
            <person name="Takami H."/>
        </authorList>
    </citation>
    <scope>NUCLEOTIDE SEQUENCE</scope>
    <source>
        <strain evidence="1">Expedition CK06-06</strain>
    </source>
</reference>
<protein>
    <submittedName>
        <fullName evidence="1">Uncharacterized protein</fullName>
    </submittedName>
</protein>
<evidence type="ECO:0000313" key="1">
    <source>
        <dbReference type="EMBL" id="GAG05885.1"/>
    </source>
</evidence>
<comment type="caution">
    <text evidence="1">The sequence shown here is derived from an EMBL/GenBank/DDBJ whole genome shotgun (WGS) entry which is preliminary data.</text>
</comment>